<dbReference type="GeneID" id="97765257"/>
<dbReference type="eggNOG" id="COG1235">
    <property type="taxonomic scope" value="Bacteria"/>
</dbReference>
<evidence type="ECO:0000259" key="1">
    <source>
        <dbReference type="Pfam" id="PF12706"/>
    </source>
</evidence>
<dbReference type="Proteomes" id="UP000187280">
    <property type="component" value="Unassembled WGS sequence"/>
</dbReference>
<dbReference type="PANTHER" id="PTHR42663:SF6">
    <property type="entry name" value="HYDROLASE C777.06C-RELATED"/>
    <property type="match status" value="1"/>
</dbReference>
<dbReference type="SUPFAM" id="SSF56281">
    <property type="entry name" value="Metallo-hydrolase/oxidoreductase"/>
    <property type="match status" value="1"/>
</dbReference>
<name>A0A1H4DT32_9GAMM</name>
<dbReference type="InterPro" id="IPR001279">
    <property type="entry name" value="Metallo-B-lactamas"/>
</dbReference>
<dbReference type="CDD" id="cd07736">
    <property type="entry name" value="PhnP-like_MBL-fold"/>
    <property type="match status" value="1"/>
</dbReference>
<dbReference type="NCBIfam" id="TIGR03307">
    <property type="entry name" value="PhnP"/>
    <property type="match status" value="1"/>
</dbReference>
<reference evidence="2 3" key="1">
    <citation type="submission" date="2016-10" db="EMBL/GenBank/DDBJ databases">
        <authorList>
            <person name="de Groot N.N."/>
        </authorList>
    </citation>
    <scope>NUCLEOTIDE SEQUENCE [LARGE SCALE GENOMIC DNA]</scope>
    <source>
        <strain evidence="2 3">ATCC 29281</strain>
    </source>
</reference>
<accession>A0A1H4DT32</accession>
<dbReference type="PANTHER" id="PTHR42663">
    <property type="entry name" value="HYDROLASE C777.06C-RELATED-RELATED"/>
    <property type="match status" value="1"/>
</dbReference>
<sequence length="257" mass="28878">MCDEKRHTSIFHFLGTGGAQQVPAFGCNCGVCQSARSSPQRRRRACCAALIDHGEMTLIDAGLPDLDSRFSAGEIRRFLLTHYHMDHVQGLFPLRWGCGETIPVFGPPDPNGCDDLYKHPGILQFQPPLKPFETVAFGRVPTTPLPLNHSRMTYGYLFQTQFASLAYLTDTVGLPEETERFLAGRPVDYLVLDCSAPPQPTPPRNHNDLTLALNIFERLKPGKMYLTHIGHSLDRWLREHPLPKHVHAAYDGLRLKL</sequence>
<evidence type="ECO:0000313" key="2">
    <source>
        <dbReference type="EMBL" id="SEA75797.1"/>
    </source>
</evidence>
<dbReference type="RefSeq" id="WP_051625591.1">
    <property type="nucleotide sequence ID" value="NZ_FNQS01000008.1"/>
</dbReference>
<dbReference type="EMBL" id="FNQS01000008">
    <property type="protein sequence ID" value="SEA75797.1"/>
    <property type="molecule type" value="Genomic_DNA"/>
</dbReference>
<dbReference type="STRING" id="71657.SAMN02982996_02395"/>
<dbReference type="InterPro" id="IPR036866">
    <property type="entry name" value="RibonucZ/Hydroxyglut_hydro"/>
</dbReference>
<proteinExistence type="predicted"/>
<keyword evidence="3" id="KW-1185">Reference proteome</keyword>
<dbReference type="GO" id="GO:0019700">
    <property type="term" value="P:organic phosphonate catabolic process"/>
    <property type="evidence" value="ECO:0007669"/>
    <property type="project" value="InterPro"/>
</dbReference>
<gene>
    <name evidence="2" type="ORF">SAMN02982996_02395</name>
</gene>
<dbReference type="GO" id="GO:0008081">
    <property type="term" value="F:phosphoric diester hydrolase activity"/>
    <property type="evidence" value="ECO:0007669"/>
    <property type="project" value="InterPro"/>
</dbReference>
<dbReference type="Gene3D" id="3.60.15.10">
    <property type="entry name" value="Ribonuclease Z/Hydroxyacylglutathione hydrolase-like"/>
    <property type="match status" value="1"/>
</dbReference>
<dbReference type="Pfam" id="PF12706">
    <property type="entry name" value="Lactamase_B_2"/>
    <property type="match status" value="1"/>
</dbReference>
<feature type="domain" description="Metallo-beta-lactamase" evidence="1">
    <location>
        <begin position="74"/>
        <end position="229"/>
    </location>
</feature>
<dbReference type="InterPro" id="IPR035682">
    <property type="entry name" value="PhnP_MBL"/>
</dbReference>
<protein>
    <submittedName>
        <fullName evidence="2">5-phospho-alpha-D-ribosyl 1,2-cyclic phosphate phosphodiesterase</fullName>
    </submittedName>
</protein>
<dbReference type="InterPro" id="IPR017693">
    <property type="entry name" value="Phosphonate_metab_PhnP"/>
</dbReference>
<evidence type="ECO:0000313" key="3">
    <source>
        <dbReference type="Proteomes" id="UP000187280"/>
    </source>
</evidence>
<organism evidence="2 3">
    <name type="scientific">Lonsdalea quercina</name>
    <dbReference type="NCBI Taxonomy" id="71657"/>
    <lineage>
        <taxon>Bacteria</taxon>
        <taxon>Pseudomonadati</taxon>
        <taxon>Pseudomonadota</taxon>
        <taxon>Gammaproteobacteria</taxon>
        <taxon>Enterobacterales</taxon>
        <taxon>Pectobacteriaceae</taxon>
        <taxon>Lonsdalea</taxon>
    </lineage>
</organism>
<dbReference type="AlphaFoldDB" id="A0A1H4DT32"/>